<evidence type="ECO:0000313" key="3">
    <source>
        <dbReference type="Proteomes" id="UP000253426"/>
    </source>
</evidence>
<comment type="caution">
    <text evidence="2">The sequence shown here is derived from an EMBL/GenBank/DDBJ whole genome shotgun (WGS) entry which is preliminary data.</text>
</comment>
<gene>
    <name evidence="2" type="ORF">DES53_110176</name>
</gene>
<feature type="region of interest" description="Disordered" evidence="1">
    <location>
        <begin position="51"/>
        <end position="85"/>
    </location>
</feature>
<proteinExistence type="predicted"/>
<dbReference type="AlphaFoldDB" id="A0A366HA63"/>
<organism evidence="2 3">
    <name type="scientific">Roseimicrobium gellanilyticum</name>
    <dbReference type="NCBI Taxonomy" id="748857"/>
    <lineage>
        <taxon>Bacteria</taxon>
        <taxon>Pseudomonadati</taxon>
        <taxon>Verrucomicrobiota</taxon>
        <taxon>Verrucomicrobiia</taxon>
        <taxon>Verrucomicrobiales</taxon>
        <taxon>Verrucomicrobiaceae</taxon>
        <taxon>Roseimicrobium</taxon>
    </lineage>
</organism>
<evidence type="ECO:0000313" key="2">
    <source>
        <dbReference type="EMBL" id="RBP39152.1"/>
    </source>
</evidence>
<keyword evidence="3" id="KW-1185">Reference proteome</keyword>
<dbReference type="Proteomes" id="UP000253426">
    <property type="component" value="Unassembled WGS sequence"/>
</dbReference>
<name>A0A366HA63_9BACT</name>
<dbReference type="EMBL" id="QNRR01000010">
    <property type="protein sequence ID" value="RBP39152.1"/>
    <property type="molecule type" value="Genomic_DNA"/>
</dbReference>
<sequence length="288" mass="30501">MQKNLHMKAEPDSIRRLHVLCAALVTAGLSFLLGACASSDGSLTYADSGGVGRGLRPPGSPPTAASQRSKALESRPGLGTTLGNEYTDNSVSTMFYRRNQSTPDAVGSFHYNDEDGAKAMADFLGDSSKHTGSFKLAGGRVKASLDTGWYGGKLPWYESNGKIFVIGQAGSSYSIILENPGKEKVEVVVSVDGLDTLSGTPASASRRGYVIPSKSQIRIDGMKYNGKMRRFEFGSVRNSQAAKTGGERGARNVGVIGVAVYVEDEAAAKMARIKEGMTRDDARAFPGS</sequence>
<accession>A0A366HA63</accession>
<protein>
    <submittedName>
        <fullName evidence="2">Uncharacterized protein</fullName>
    </submittedName>
</protein>
<reference evidence="2 3" key="1">
    <citation type="submission" date="2018-06" db="EMBL/GenBank/DDBJ databases">
        <title>Genomic Encyclopedia of Type Strains, Phase IV (KMG-IV): sequencing the most valuable type-strain genomes for metagenomic binning, comparative biology and taxonomic classification.</title>
        <authorList>
            <person name="Goeker M."/>
        </authorList>
    </citation>
    <scope>NUCLEOTIDE SEQUENCE [LARGE SCALE GENOMIC DNA]</scope>
    <source>
        <strain evidence="2 3">DSM 25532</strain>
    </source>
</reference>
<evidence type="ECO:0000256" key="1">
    <source>
        <dbReference type="SAM" id="MobiDB-lite"/>
    </source>
</evidence>